<comment type="caution">
    <text evidence="2">The sequence shown here is derived from an EMBL/GenBank/DDBJ whole genome shotgun (WGS) entry which is preliminary data.</text>
</comment>
<feature type="transmembrane region" description="Helical" evidence="1">
    <location>
        <begin position="47"/>
        <end position="68"/>
    </location>
</feature>
<protein>
    <recommendedName>
        <fullName evidence="4">Branched-chain amino acid transport</fullName>
    </recommendedName>
</protein>
<organism evidence="2 3">
    <name type="scientific">Aureimonas glaciei</name>
    <dbReference type="NCBI Taxonomy" id="1776957"/>
    <lineage>
        <taxon>Bacteria</taxon>
        <taxon>Pseudomonadati</taxon>
        <taxon>Pseudomonadota</taxon>
        <taxon>Alphaproteobacteria</taxon>
        <taxon>Hyphomicrobiales</taxon>
        <taxon>Aurantimonadaceae</taxon>
        <taxon>Aureimonas</taxon>
    </lineage>
</organism>
<reference evidence="2" key="2">
    <citation type="submission" date="2020-09" db="EMBL/GenBank/DDBJ databases">
        <authorList>
            <person name="Sun Q."/>
            <person name="Zhou Y."/>
        </authorList>
    </citation>
    <scope>NUCLEOTIDE SEQUENCE</scope>
    <source>
        <strain evidence="2">CGMCC 1.15493</strain>
    </source>
</reference>
<keyword evidence="3" id="KW-1185">Reference proteome</keyword>
<evidence type="ECO:0000256" key="1">
    <source>
        <dbReference type="SAM" id="Phobius"/>
    </source>
</evidence>
<proteinExistence type="predicted"/>
<gene>
    <name evidence="2" type="ORF">GCM10011335_47540</name>
</gene>
<keyword evidence="1" id="KW-0472">Membrane</keyword>
<dbReference type="AlphaFoldDB" id="A0A917DI78"/>
<feature type="transmembrane region" description="Helical" evidence="1">
    <location>
        <begin position="80"/>
        <end position="96"/>
    </location>
</feature>
<dbReference type="EMBL" id="BMJJ01000015">
    <property type="protein sequence ID" value="GGD39280.1"/>
    <property type="molecule type" value="Genomic_DNA"/>
</dbReference>
<keyword evidence="1" id="KW-0812">Transmembrane</keyword>
<keyword evidence="1" id="KW-1133">Transmembrane helix</keyword>
<accession>A0A917DI78</accession>
<feature type="transmembrane region" description="Helical" evidence="1">
    <location>
        <begin position="6"/>
        <end position="26"/>
    </location>
</feature>
<sequence length="119" mass="12633">MGDLSFHAITAAWWPYVFILLAGWLPTDMWRYLGVLSASRLDETSPYVALTRTIATGMVAAVIGRLVLYPSGSLAEIPDAVRIGALAAGFAVYLMAGRRVLVGILVAEAILIGVPLAMG</sequence>
<evidence type="ECO:0008006" key="4">
    <source>
        <dbReference type="Google" id="ProtNLM"/>
    </source>
</evidence>
<name>A0A917DI78_9HYPH</name>
<feature type="transmembrane region" description="Helical" evidence="1">
    <location>
        <begin position="101"/>
        <end position="118"/>
    </location>
</feature>
<dbReference type="Proteomes" id="UP000613160">
    <property type="component" value="Unassembled WGS sequence"/>
</dbReference>
<evidence type="ECO:0000313" key="2">
    <source>
        <dbReference type="EMBL" id="GGD39280.1"/>
    </source>
</evidence>
<dbReference type="RefSeq" id="WP_188854937.1">
    <property type="nucleotide sequence ID" value="NZ_BMJJ01000015.1"/>
</dbReference>
<evidence type="ECO:0000313" key="3">
    <source>
        <dbReference type="Proteomes" id="UP000613160"/>
    </source>
</evidence>
<reference evidence="2" key="1">
    <citation type="journal article" date="2014" name="Int. J. Syst. Evol. Microbiol.">
        <title>Complete genome sequence of Corynebacterium casei LMG S-19264T (=DSM 44701T), isolated from a smear-ripened cheese.</title>
        <authorList>
            <consortium name="US DOE Joint Genome Institute (JGI-PGF)"/>
            <person name="Walter F."/>
            <person name="Albersmeier A."/>
            <person name="Kalinowski J."/>
            <person name="Ruckert C."/>
        </authorList>
    </citation>
    <scope>NUCLEOTIDE SEQUENCE</scope>
    <source>
        <strain evidence="2">CGMCC 1.15493</strain>
    </source>
</reference>